<keyword evidence="4" id="KW-1185">Reference proteome</keyword>
<evidence type="ECO:0008006" key="5">
    <source>
        <dbReference type="Google" id="ProtNLM"/>
    </source>
</evidence>
<keyword evidence="2" id="KW-0732">Signal</keyword>
<accession>A0A518HZL4</accession>
<dbReference type="AlphaFoldDB" id="A0A518HZL4"/>
<evidence type="ECO:0000256" key="2">
    <source>
        <dbReference type="SAM" id="SignalP"/>
    </source>
</evidence>
<dbReference type="Proteomes" id="UP000319004">
    <property type="component" value="Chromosome"/>
</dbReference>
<evidence type="ECO:0000256" key="1">
    <source>
        <dbReference type="SAM" id="MobiDB-lite"/>
    </source>
</evidence>
<protein>
    <recommendedName>
        <fullName evidence="5">Lipoprotein</fullName>
    </recommendedName>
</protein>
<name>A0A518HZL4_9BACT</name>
<gene>
    <name evidence="3" type="ORF">Enr13x_61890</name>
</gene>
<reference evidence="3 4" key="1">
    <citation type="submission" date="2019-03" db="EMBL/GenBank/DDBJ databases">
        <title>Deep-cultivation of Planctomycetes and their phenomic and genomic characterization uncovers novel biology.</title>
        <authorList>
            <person name="Wiegand S."/>
            <person name="Jogler M."/>
            <person name="Boedeker C."/>
            <person name="Pinto D."/>
            <person name="Vollmers J."/>
            <person name="Rivas-Marin E."/>
            <person name="Kohn T."/>
            <person name="Peeters S.H."/>
            <person name="Heuer A."/>
            <person name="Rast P."/>
            <person name="Oberbeckmann S."/>
            <person name="Bunk B."/>
            <person name="Jeske O."/>
            <person name="Meyerdierks A."/>
            <person name="Storesund J.E."/>
            <person name="Kallscheuer N."/>
            <person name="Luecker S."/>
            <person name="Lage O.M."/>
            <person name="Pohl T."/>
            <person name="Merkel B.J."/>
            <person name="Hornburger P."/>
            <person name="Mueller R.-W."/>
            <person name="Bruemmer F."/>
            <person name="Labrenz M."/>
            <person name="Spormann A.M."/>
            <person name="Op den Camp H."/>
            <person name="Overmann J."/>
            <person name="Amann R."/>
            <person name="Jetten M.S.M."/>
            <person name="Mascher T."/>
            <person name="Medema M.H."/>
            <person name="Devos D.P."/>
            <person name="Kaster A.-K."/>
            <person name="Ovreas L."/>
            <person name="Rohde M."/>
            <person name="Galperin M.Y."/>
            <person name="Jogler C."/>
        </authorList>
    </citation>
    <scope>NUCLEOTIDE SEQUENCE [LARGE SCALE GENOMIC DNA]</scope>
    <source>
        <strain evidence="3 4">Enr13</strain>
    </source>
</reference>
<feature type="compositionally biased region" description="Basic and acidic residues" evidence="1">
    <location>
        <begin position="48"/>
        <end position="65"/>
    </location>
</feature>
<organism evidence="3 4">
    <name type="scientific">Stieleria neptunia</name>
    <dbReference type="NCBI Taxonomy" id="2527979"/>
    <lineage>
        <taxon>Bacteria</taxon>
        <taxon>Pseudomonadati</taxon>
        <taxon>Planctomycetota</taxon>
        <taxon>Planctomycetia</taxon>
        <taxon>Pirellulales</taxon>
        <taxon>Pirellulaceae</taxon>
        <taxon>Stieleria</taxon>
    </lineage>
</organism>
<dbReference type="PROSITE" id="PS51257">
    <property type="entry name" value="PROKAR_LIPOPROTEIN"/>
    <property type="match status" value="1"/>
</dbReference>
<evidence type="ECO:0000313" key="4">
    <source>
        <dbReference type="Proteomes" id="UP000319004"/>
    </source>
</evidence>
<feature type="signal peptide" evidence="2">
    <location>
        <begin position="1"/>
        <end position="17"/>
    </location>
</feature>
<dbReference type="KEGG" id="snep:Enr13x_61890"/>
<feature type="region of interest" description="Disordered" evidence="1">
    <location>
        <begin position="48"/>
        <end position="81"/>
    </location>
</feature>
<proteinExistence type="predicted"/>
<feature type="chain" id="PRO_5022183057" description="Lipoprotein" evidence="2">
    <location>
        <begin position="18"/>
        <end position="226"/>
    </location>
</feature>
<feature type="compositionally biased region" description="Basic residues" evidence="1">
    <location>
        <begin position="72"/>
        <end position="81"/>
    </location>
</feature>
<dbReference type="EMBL" id="CP037423">
    <property type="protein sequence ID" value="QDV46280.1"/>
    <property type="molecule type" value="Genomic_DNA"/>
</dbReference>
<sequence length="226" mass="24640" precursor="true">MKRITTTGFAVAWTAVAATTLLGGLGCGKSTPPAPVVVIDTQTDLRHDHKHLHGDPHRHDHDHGDNFSGAHAHPHAHGHRHWPAPHGGTIVSLRWKGELASAPQPTKRPVPLGPHVEIVEGFPDRLTVYFLSESEEGPWERWDVGPAPPVLRLTVESAGLTLSLDLEKNGQEGGYEATLPPQIQTLFAEQGSEIRFTDWAMDAAGHAFDVSENVVYRMGELDVVVE</sequence>
<dbReference type="RefSeq" id="WP_145390417.1">
    <property type="nucleotide sequence ID" value="NZ_CP037423.1"/>
</dbReference>
<dbReference type="OrthoDB" id="275011at2"/>
<evidence type="ECO:0000313" key="3">
    <source>
        <dbReference type="EMBL" id="QDV46280.1"/>
    </source>
</evidence>